<dbReference type="CDD" id="cd14668">
    <property type="entry name" value="mlta_B"/>
    <property type="match status" value="1"/>
</dbReference>
<feature type="non-terminal residue" evidence="7">
    <location>
        <position position="1"/>
    </location>
</feature>
<keyword evidence="4" id="KW-0961">Cell wall biogenesis/degradation</keyword>
<dbReference type="CDD" id="cd14485">
    <property type="entry name" value="mltA_like_LT_A"/>
    <property type="match status" value="1"/>
</dbReference>
<name>A0A382PS86_9ZZZZ</name>
<dbReference type="InterPro" id="IPR026044">
    <property type="entry name" value="MltA"/>
</dbReference>
<evidence type="ECO:0000313" key="7">
    <source>
        <dbReference type="EMBL" id="SVC76096.1"/>
    </source>
</evidence>
<dbReference type="GO" id="GO:0008933">
    <property type="term" value="F:peptidoglycan lytic transglycosylase activity"/>
    <property type="evidence" value="ECO:0007669"/>
    <property type="project" value="TreeGrafter"/>
</dbReference>
<proteinExistence type="predicted"/>
<dbReference type="PANTHER" id="PTHR30124">
    <property type="entry name" value="MEMBRANE-BOUND LYTIC MUREIN TRANSGLYCOSYLASE A"/>
    <property type="match status" value="1"/>
</dbReference>
<organism evidence="7">
    <name type="scientific">marine metagenome</name>
    <dbReference type="NCBI Taxonomy" id="408172"/>
    <lineage>
        <taxon>unclassified sequences</taxon>
        <taxon>metagenomes</taxon>
        <taxon>ecological metagenomes</taxon>
    </lineage>
</organism>
<comment type="catalytic activity">
    <reaction evidence="1">
        <text>Exolytic cleavage of the (1-&gt;4)-beta-glycosidic linkage between N-acetylmuramic acid (MurNAc) and N-acetylglucosamine (GlcNAc) residues in peptidoglycan, from either the reducing or the non-reducing ends of the peptidoglycan chains, with concomitant formation of a 1,6-anhydrobond in the MurNAc residue.</text>
        <dbReference type="EC" id="4.2.2.n1"/>
    </reaction>
</comment>
<dbReference type="PANTHER" id="PTHR30124:SF0">
    <property type="entry name" value="MEMBRANE-BOUND LYTIC MUREIN TRANSGLYCOSYLASE A"/>
    <property type="match status" value="1"/>
</dbReference>
<evidence type="ECO:0000256" key="1">
    <source>
        <dbReference type="ARBA" id="ARBA00001420"/>
    </source>
</evidence>
<accession>A0A382PS86</accession>
<reference evidence="7" key="1">
    <citation type="submission" date="2018-05" db="EMBL/GenBank/DDBJ databases">
        <authorList>
            <person name="Lanie J.A."/>
            <person name="Ng W.-L."/>
            <person name="Kazmierczak K.M."/>
            <person name="Andrzejewski T.M."/>
            <person name="Davidsen T.M."/>
            <person name="Wayne K.J."/>
            <person name="Tettelin H."/>
            <person name="Glass J.I."/>
            <person name="Rusch D."/>
            <person name="Podicherti R."/>
            <person name="Tsui H.-C.T."/>
            <person name="Winkler M.E."/>
        </authorList>
    </citation>
    <scope>NUCLEOTIDE SEQUENCE</scope>
</reference>
<dbReference type="EC" id="4.2.2.n1" evidence="2"/>
<evidence type="ECO:0000256" key="4">
    <source>
        <dbReference type="ARBA" id="ARBA00023316"/>
    </source>
</evidence>
<dbReference type="InterPro" id="IPR010611">
    <property type="entry name" value="3D_dom"/>
</dbReference>
<evidence type="ECO:0000256" key="3">
    <source>
        <dbReference type="ARBA" id="ARBA00023239"/>
    </source>
</evidence>
<dbReference type="Pfam" id="PF03562">
    <property type="entry name" value="MltA"/>
    <property type="match status" value="1"/>
</dbReference>
<feature type="domain" description="Lytic transglycosylase MltA" evidence="6">
    <location>
        <begin position="1"/>
        <end position="154"/>
    </location>
</feature>
<dbReference type="AlphaFoldDB" id="A0A382PS86"/>
<evidence type="ECO:0000259" key="6">
    <source>
        <dbReference type="SMART" id="SM00925"/>
    </source>
</evidence>
<dbReference type="GO" id="GO:0004553">
    <property type="term" value="F:hydrolase activity, hydrolyzing O-glycosyl compounds"/>
    <property type="evidence" value="ECO:0007669"/>
    <property type="project" value="InterPro"/>
</dbReference>
<evidence type="ECO:0000256" key="5">
    <source>
        <dbReference type="ARBA" id="ARBA00030918"/>
    </source>
</evidence>
<sequence>GSLEKNNNNYVPIYSKPDLLVQIAPNDFSNNLRGKETVGLLKNGKIIPAPTRKQIERGNLFKEHIIAYLNDPARAYFLHIQGSGRLKLPDGSFKFISYSGDNGKKYKSIGKILIEKGYIDRKNLSMQSIERWMHNNPQESTKIMNMNERYIFFKFRKEKNPVGSSGVELTMFHSAAVDNRFIPYHTLLWPGIDLRKAEPMENRTLFIAQDRGVAIKGPMRVDLFLGYGKEAEIIAGSLSKKEKLWALIPRNKRVSN</sequence>
<dbReference type="Gene3D" id="2.40.240.50">
    <property type="entry name" value="Barwin-like endoglucanases"/>
    <property type="match status" value="1"/>
</dbReference>
<protein>
    <recommendedName>
        <fullName evidence="2">peptidoglycan lytic exotransglycosylase</fullName>
        <ecNumber evidence="2">4.2.2.n1</ecNumber>
    </recommendedName>
    <alternativeName>
        <fullName evidence="5">Murein hydrolase A</fullName>
    </alternativeName>
</protein>
<keyword evidence="3" id="KW-0456">Lyase</keyword>
<dbReference type="EMBL" id="UINC01109340">
    <property type="protein sequence ID" value="SVC76096.1"/>
    <property type="molecule type" value="Genomic_DNA"/>
</dbReference>
<dbReference type="GO" id="GO:0071555">
    <property type="term" value="P:cell wall organization"/>
    <property type="evidence" value="ECO:0007669"/>
    <property type="project" value="UniProtKB-KW"/>
</dbReference>
<dbReference type="SUPFAM" id="SSF50685">
    <property type="entry name" value="Barwin-like endoglucanases"/>
    <property type="match status" value="1"/>
</dbReference>
<dbReference type="SMART" id="SM00925">
    <property type="entry name" value="MltA"/>
    <property type="match status" value="1"/>
</dbReference>
<dbReference type="InterPro" id="IPR036908">
    <property type="entry name" value="RlpA-like_sf"/>
</dbReference>
<dbReference type="GO" id="GO:0019867">
    <property type="term" value="C:outer membrane"/>
    <property type="evidence" value="ECO:0007669"/>
    <property type="project" value="InterPro"/>
</dbReference>
<dbReference type="GO" id="GO:0009253">
    <property type="term" value="P:peptidoglycan catabolic process"/>
    <property type="evidence" value="ECO:0007669"/>
    <property type="project" value="TreeGrafter"/>
</dbReference>
<dbReference type="GO" id="GO:0009254">
    <property type="term" value="P:peptidoglycan turnover"/>
    <property type="evidence" value="ECO:0007669"/>
    <property type="project" value="InterPro"/>
</dbReference>
<gene>
    <name evidence="7" type="ORF">METZ01_LOCUS328950</name>
</gene>
<dbReference type="InterPro" id="IPR005300">
    <property type="entry name" value="MltA_B"/>
</dbReference>
<dbReference type="Pfam" id="PF06725">
    <property type="entry name" value="3D"/>
    <property type="match status" value="1"/>
</dbReference>
<evidence type="ECO:0000256" key="2">
    <source>
        <dbReference type="ARBA" id="ARBA00012587"/>
    </source>
</evidence>